<dbReference type="EMBL" id="KV417885">
    <property type="protein sequence ID" value="KZP04832.1"/>
    <property type="molecule type" value="Genomic_DNA"/>
</dbReference>
<proteinExistence type="predicted"/>
<evidence type="ECO:0000256" key="1">
    <source>
        <dbReference type="SAM" id="Phobius"/>
    </source>
</evidence>
<keyword evidence="3" id="KW-1185">Reference proteome</keyword>
<dbReference type="Proteomes" id="UP000076532">
    <property type="component" value="Unassembled WGS sequence"/>
</dbReference>
<gene>
    <name evidence="2" type="ORF">FIBSPDRAFT_940802</name>
</gene>
<name>A0A167VBF7_9AGAM</name>
<protein>
    <submittedName>
        <fullName evidence="2">Uncharacterized protein</fullName>
    </submittedName>
</protein>
<feature type="transmembrane region" description="Helical" evidence="1">
    <location>
        <begin position="146"/>
        <end position="172"/>
    </location>
</feature>
<evidence type="ECO:0000313" key="2">
    <source>
        <dbReference type="EMBL" id="KZP04832.1"/>
    </source>
</evidence>
<feature type="non-terminal residue" evidence="2">
    <location>
        <position position="182"/>
    </location>
</feature>
<dbReference type="AlphaFoldDB" id="A0A167VBF7"/>
<keyword evidence="1" id="KW-0472">Membrane</keyword>
<keyword evidence="1" id="KW-1133">Transmembrane helix</keyword>
<keyword evidence="1" id="KW-0812">Transmembrane</keyword>
<accession>A0A167VBF7</accession>
<organism evidence="2 3">
    <name type="scientific">Athelia psychrophila</name>
    <dbReference type="NCBI Taxonomy" id="1759441"/>
    <lineage>
        <taxon>Eukaryota</taxon>
        <taxon>Fungi</taxon>
        <taxon>Dikarya</taxon>
        <taxon>Basidiomycota</taxon>
        <taxon>Agaricomycotina</taxon>
        <taxon>Agaricomycetes</taxon>
        <taxon>Agaricomycetidae</taxon>
        <taxon>Atheliales</taxon>
        <taxon>Atheliaceae</taxon>
        <taxon>Athelia</taxon>
    </lineage>
</organism>
<sequence>MDLDHPFGRGGGCVAVAVRSPPYLRRVITNLEKILWTQFAWQRDHQDFQPHLTISRSSSAQRSVAGCCISRTYRRGGPLTGRATGLELWEHRNGRKSCVKVFKFSNGGNENAVVRQETRYVSQETLYARRETLYARRESRARPTSSIGMCGLLVLPITVICRLVVFTITGIYRLLALAITAI</sequence>
<reference evidence="2 3" key="1">
    <citation type="journal article" date="2016" name="Mol. Biol. Evol.">
        <title>Comparative Genomics of Early-Diverging Mushroom-Forming Fungi Provides Insights into the Origins of Lignocellulose Decay Capabilities.</title>
        <authorList>
            <person name="Nagy L.G."/>
            <person name="Riley R."/>
            <person name="Tritt A."/>
            <person name="Adam C."/>
            <person name="Daum C."/>
            <person name="Floudas D."/>
            <person name="Sun H."/>
            <person name="Yadav J.S."/>
            <person name="Pangilinan J."/>
            <person name="Larsson K.H."/>
            <person name="Matsuura K."/>
            <person name="Barry K."/>
            <person name="Labutti K."/>
            <person name="Kuo R."/>
            <person name="Ohm R.A."/>
            <person name="Bhattacharya S.S."/>
            <person name="Shirouzu T."/>
            <person name="Yoshinaga Y."/>
            <person name="Martin F.M."/>
            <person name="Grigoriev I.V."/>
            <person name="Hibbett D.S."/>
        </authorList>
    </citation>
    <scope>NUCLEOTIDE SEQUENCE [LARGE SCALE GENOMIC DNA]</scope>
    <source>
        <strain evidence="2 3">CBS 109695</strain>
    </source>
</reference>
<evidence type="ECO:0000313" key="3">
    <source>
        <dbReference type="Proteomes" id="UP000076532"/>
    </source>
</evidence>